<keyword evidence="3" id="KW-1185">Reference proteome</keyword>
<evidence type="ECO:0000256" key="1">
    <source>
        <dbReference type="SAM" id="MobiDB-lite"/>
    </source>
</evidence>
<evidence type="ECO:0000313" key="3">
    <source>
        <dbReference type="Proteomes" id="UP000235786"/>
    </source>
</evidence>
<dbReference type="AlphaFoldDB" id="A0A2J6R399"/>
<dbReference type="EMBL" id="KZ613957">
    <property type="protein sequence ID" value="PMD32992.1"/>
    <property type="molecule type" value="Genomic_DNA"/>
</dbReference>
<proteinExistence type="predicted"/>
<dbReference type="Proteomes" id="UP000235786">
    <property type="component" value="Unassembled WGS sequence"/>
</dbReference>
<evidence type="ECO:0000313" key="2">
    <source>
        <dbReference type="EMBL" id="PMD32992.1"/>
    </source>
</evidence>
<name>A0A2J6R399_HYAVF</name>
<gene>
    <name evidence="2" type="ORF">L207DRAFT_590066</name>
</gene>
<protein>
    <submittedName>
        <fullName evidence="2">Uncharacterized protein</fullName>
    </submittedName>
</protein>
<feature type="compositionally biased region" description="Polar residues" evidence="1">
    <location>
        <begin position="1"/>
        <end position="15"/>
    </location>
</feature>
<accession>A0A2J6R399</accession>
<sequence length="96" mass="11011">MDRSQVFSSKSTNGSAHAFPYTENDEVSLDYACEQKSLSMKRLEDFFSKEELKFNSPHTCGRTTKRSATENMQKQLQAFDEEFNIKGSATEEQARK</sequence>
<organism evidence="2 3">
    <name type="scientific">Hyaloscypha variabilis (strain UAMH 11265 / GT02V1 / F)</name>
    <name type="common">Meliniomyces variabilis</name>
    <dbReference type="NCBI Taxonomy" id="1149755"/>
    <lineage>
        <taxon>Eukaryota</taxon>
        <taxon>Fungi</taxon>
        <taxon>Dikarya</taxon>
        <taxon>Ascomycota</taxon>
        <taxon>Pezizomycotina</taxon>
        <taxon>Leotiomycetes</taxon>
        <taxon>Helotiales</taxon>
        <taxon>Hyaloscyphaceae</taxon>
        <taxon>Hyaloscypha</taxon>
        <taxon>Hyaloscypha variabilis</taxon>
    </lineage>
</organism>
<reference evidence="2 3" key="1">
    <citation type="submission" date="2016-04" db="EMBL/GenBank/DDBJ databases">
        <title>A degradative enzymes factory behind the ericoid mycorrhizal symbiosis.</title>
        <authorList>
            <consortium name="DOE Joint Genome Institute"/>
            <person name="Martino E."/>
            <person name="Morin E."/>
            <person name="Grelet G."/>
            <person name="Kuo A."/>
            <person name="Kohler A."/>
            <person name="Daghino S."/>
            <person name="Barry K."/>
            <person name="Choi C."/>
            <person name="Cichocki N."/>
            <person name="Clum A."/>
            <person name="Copeland A."/>
            <person name="Hainaut M."/>
            <person name="Haridas S."/>
            <person name="Labutti K."/>
            <person name="Lindquist E."/>
            <person name="Lipzen A."/>
            <person name="Khouja H.-R."/>
            <person name="Murat C."/>
            <person name="Ohm R."/>
            <person name="Olson A."/>
            <person name="Spatafora J."/>
            <person name="Veneault-Fourrey C."/>
            <person name="Henrissat B."/>
            <person name="Grigoriev I."/>
            <person name="Martin F."/>
            <person name="Perotto S."/>
        </authorList>
    </citation>
    <scope>NUCLEOTIDE SEQUENCE [LARGE SCALE GENOMIC DNA]</scope>
    <source>
        <strain evidence="2 3">F</strain>
    </source>
</reference>
<feature type="region of interest" description="Disordered" evidence="1">
    <location>
        <begin position="1"/>
        <end position="21"/>
    </location>
</feature>